<reference evidence="3 4" key="1">
    <citation type="submission" date="2018-06" db="EMBL/GenBank/DDBJ databases">
        <authorList>
            <consortium name="Pathogen Informatics"/>
            <person name="Doyle S."/>
        </authorList>
    </citation>
    <scope>NUCLEOTIDE SEQUENCE [LARGE SCALE GENOMIC DNA]</scope>
    <source>
        <strain evidence="3 4">NCTC9381</strain>
    </source>
</reference>
<dbReference type="Gene3D" id="2.60.40.10">
    <property type="entry name" value="Immunoglobulins"/>
    <property type="match status" value="2"/>
</dbReference>
<feature type="region of interest" description="Disordered" evidence="1">
    <location>
        <begin position="258"/>
        <end position="277"/>
    </location>
</feature>
<feature type="domain" description="Bacterial Ig-like" evidence="2">
    <location>
        <begin position="57"/>
        <end position="127"/>
    </location>
</feature>
<name>A0A379AD69_ENTAG</name>
<evidence type="ECO:0000256" key="1">
    <source>
        <dbReference type="SAM" id="MobiDB-lite"/>
    </source>
</evidence>
<dbReference type="InterPro" id="IPR044016">
    <property type="entry name" value="Big_13"/>
</dbReference>
<dbReference type="InterPro" id="IPR013783">
    <property type="entry name" value="Ig-like_fold"/>
</dbReference>
<dbReference type="AlphaFoldDB" id="A0A379AD69"/>
<evidence type="ECO:0000313" key="3">
    <source>
        <dbReference type="EMBL" id="SUB15825.1"/>
    </source>
</evidence>
<evidence type="ECO:0000313" key="4">
    <source>
        <dbReference type="Proteomes" id="UP000254640"/>
    </source>
</evidence>
<evidence type="ECO:0000259" key="2">
    <source>
        <dbReference type="Pfam" id="PF19077"/>
    </source>
</evidence>
<accession>A0A379AD69</accession>
<sequence>MAPGSTQIFTVTATDVAGNPATATQEVSFITTPPALTNITVDAGDTLNLAESLQDLTISGNTTGALPVTVTLNNVSYTTTADADGNWSLTIPTADLQQLADGPNAITVSVTDAAGNTTTDSTTSLEVAFNTLPALTLNTPFGDALISAADAEGALTLSGDSTNLPEGSVVNISVGGQNFSTTTDASGNWTLNLAPGALTGLADGLTQVVVSAADGAGNPAQVTAGVEILQSDPVSAAFDTTLFGDNIINISESRLRSAGHRHLHRRAGPDPERHGRR</sequence>
<dbReference type="Pfam" id="PF19077">
    <property type="entry name" value="Big_13"/>
    <property type="match status" value="1"/>
</dbReference>
<keyword evidence="4" id="KW-1185">Reference proteome</keyword>
<feature type="compositionally biased region" description="Basic and acidic residues" evidence="1">
    <location>
        <begin position="267"/>
        <end position="277"/>
    </location>
</feature>
<organism evidence="3 4">
    <name type="scientific">Enterobacter agglomerans</name>
    <name type="common">Erwinia herbicola</name>
    <name type="synonym">Pantoea agglomerans</name>
    <dbReference type="NCBI Taxonomy" id="549"/>
    <lineage>
        <taxon>Bacteria</taxon>
        <taxon>Pseudomonadati</taxon>
        <taxon>Pseudomonadota</taxon>
        <taxon>Gammaproteobacteria</taxon>
        <taxon>Enterobacterales</taxon>
        <taxon>Erwiniaceae</taxon>
        <taxon>Pantoea</taxon>
        <taxon>Pantoea agglomerans group</taxon>
    </lineage>
</organism>
<gene>
    <name evidence="3" type="ORF">NCTC9381_01719</name>
</gene>
<protein>
    <recommendedName>
        <fullName evidence="2">Bacterial Ig-like domain-containing protein</fullName>
    </recommendedName>
</protein>
<dbReference type="NCBIfam" id="NF033510">
    <property type="entry name" value="Ca_tandemer"/>
    <property type="match status" value="2"/>
</dbReference>
<dbReference type="Proteomes" id="UP000254640">
    <property type="component" value="Unassembled WGS sequence"/>
</dbReference>
<dbReference type="EMBL" id="UGSO01000001">
    <property type="protein sequence ID" value="SUB15825.1"/>
    <property type="molecule type" value="Genomic_DNA"/>
</dbReference>
<proteinExistence type="predicted"/>